<dbReference type="EMBL" id="KQ965754">
    <property type="protein sequence ID" value="KXS16289.1"/>
    <property type="molecule type" value="Genomic_DNA"/>
</dbReference>
<feature type="transmembrane region" description="Helical" evidence="10">
    <location>
        <begin position="90"/>
        <end position="111"/>
    </location>
</feature>
<evidence type="ECO:0000256" key="8">
    <source>
        <dbReference type="RuleBase" id="RU003857"/>
    </source>
</evidence>
<feature type="transmembrane region" description="Helical" evidence="10">
    <location>
        <begin position="206"/>
        <end position="229"/>
    </location>
</feature>
<comment type="subcellular location">
    <subcellularLocation>
        <location evidence="1">Membrane</location>
        <topology evidence="1">Multi-pass membrane protein</topology>
    </subcellularLocation>
</comment>
<evidence type="ECO:0000313" key="13">
    <source>
        <dbReference type="Proteomes" id="UP000070544"/>
    </source>
</evidence>
<dbReference type="Gene3D" id="1.10.287.70">
    <property type="match status" value="2"/>
</dbReference>
<feature type="transmembrane region" description="Helical" evidence="10">
    <location>
        <begin position="260"/>
        <end position="279"/>
    </location>
</feature>
<feature type="transmembrane region" description="Helical" evidence="10">
    <location>
        <begin position="745"/>
        <end position="765"/>
    </location>
</feature>
<dbReference type="SUPFAM" id="SSF81324">
    <property type="entry name" value="Voltage-gated potassium channels"/>
    <property type="match status" value="2"/>
</dbReference>
<reference evidence="12 13" key="1">
    <citation type="journal article" date="2015" name="Genome Biol. Evol.">
        <title>Phylogenomic analyses indicate that early fungi evolved digesting cell walls of algal ancestors of land plants.</title>
        <authorList>
            <person name="Chang Y."/>
            <person name="Wang S."/>
            <person name="Sekimoto S."/>
            <person name="Aerts A.L."/>
            <person name="Choi C."/>
            <person name="Clum A."/>
            <person name="LaButti K.M."/>
            <person name="Lindquist E.A."/>
            <person name="Yee Ngan C."/>
            <person name="Ohm R.A."/>
            <person name="Salamov A.A."/>
            <person name="Grigoriev I.V."/>
            <person name="Spatafora J.W."/>
            <person name="Berbee M.L."/>
        </authorList>
    </citation>
    <scope>NUCLEOTIDE SEQUENCE [LARGE SCALE GENOMIC DNA]</scope>
    <source>
        <strain evidence="12 13">JEL478</strain>
    </source>
</reference>
<dbReference type="Pfam" id="PF07885">
    <property type="entry name" value="Ion_trans_2"/>
    <property type="match status" value="2"/>
</dbReference>
<keyword evidence="7 8" id="KW-0407">Ion channel</keyword>
<feature type="transmembrane region" description="Helical" evidence="10">
    <location>
        <begin position="123"/>
        <end position="145"/>
    </location>
</feature>
<keyword evidence="2 8" id="KW-0813">Transport</keyword>
<comment type="similarity">
    <text evidence="8">Belongs to the two pore domain potassium channel (TC 1.A.1.8) family.</text>
</comment>
<evidence type="ECO:0000256" key="5">
    <source>
        <dbReference type="ARBA" id="ARBA00023065"/>
    </source>
</evidence>
<feature type="region of interest" description="Disordered" evidence="9">
    <location>
        <begin position="533"/>
        <end position="605"/>
    </location>
</feature>
<dbReference type="GO" id="GO:0022841">
    <property type="term" value="F:potassium ion leak channel activity"/>
    <property type="evidence" value="ECO:0007669"/>
    <property type="project" value="TreeGrafter"/>
</dbReference>
<keyword evidence="4 10" id="KW-1133">Transmembrane helix</keyword>
<feature type="region of interest" description="Disordered" evidence="9">
    <location>
        <begin position="472"/>
        <end position="517"/>
    </location>
</feature>
<dbReference type="OrthoDB" id="297496at2759"/>
<feature type="compositionally biased region" description="Acidic residues" evidence="9">
    <location>
        <begin position="922"/>
        <end position="939"/>
    </location>
</feature>
<protein>
    <recommendedName>
        <fullName evidence="11">Potassium channel domain-containing protein</fullName>
    </recommendedName>
</protein>
<feature type="region of interest" description="Disordered" evidence="9">
    <location>
        <begin position="868"/>
        <end position="964"/>
    </location>
</feature>
<feature type="region of interest" description="Disordered" evidence="9">
    <location>
        <begin position="787"/>
        <end position="852"/>
    </location>
</feature>
<keyword evidence="5 8" id="KW-0406">Ion transport</keyword>
<keyword evidence="3 8" id="KW-0812">Transmembrane</keyword>
<feature type="compositionally biased region" description="Basic and acidic residues" evidence="9">
    <location>
        <begin position="538"/>
        <end position="547"/>
    </location>
</feature>
<dbReference type="InterPro" id="IPR003280">
    <property type="entry name" value="2pore_dom_K_chnl"/>
</dbReference>
<feature type="compositionally biased region" description="Low complexity" evidence="9">
    <location>
        <begin position="799"/>
        <end position="814"/>
    </location>
</feature>
<accession>A0A139AHW7</accession>
<feature type="compositionally biased region" description="Basic residues" evidence="9">
    <location>
        <begin position="787"/>
        <end position="798"/>
    </location>
</feature>
<feature type="transmembrane region" description="Helical" evidence="10">
    <location>
        <begin position="712"/>
        <end position="733"/>
    </location>
</feature>
<feature type="compositionally biased region" description="Polar residues" evidence="9">
    <location>
        <begin position="585"/>
        <end position="605"/>
    </location>
</feature>
<dbReference type="GO" id="GO:0030322">
    <property type="term" value="P:stabilization of membrane potential"/>
    <property type="evidence" value="ECO:0007669"/>
    <property type="project" value="TreeGrafter"/>
</dbReference>
<dbReference type="Proteomes" id="UP000070544">
    <property type="component" value="Unassembled WGS sequence"/>
</dbReference>
<dbReference type="STRING" id="1344416.A0A139AHW7"/>
<dbReference type="GO" id="GO:0015271">
    <property type="term" value="F:outward rectifier potassium channel activity"/>
    <property type="evidence" value="ECO:0007669"/>
    <property type="project" value="TreeGrafter"/>
</dbReference>
<feature type="transmembrane region" description="Helical" evidence="10">
    <location>
        <begin position="160"/>
        <end position="179"/>
    </location>
</feature>
<dbReference type="PRINTS" id="PR01333">
    <property type="entry name" value="2POREKCHANEL"/>
</dbReference>
<dbReference type="PANTHER" id="PTHR11003">
    <property type="entry name" value="POTASSIUM CHANNEL, SUBFAMILY K"/>
    <property type="match status" value="1"/>
</dbReference>
<feature type="transmembrane region" description="Helical" evidence="10">
    <location>
        <begin position="682"/>
        <end position="700"/>
    </location>
</feature>
<dbReference type="AlphaFoldDB" id="A0A139AHW7"/>
<evidence type="ECO:0000256" key="3">
    <source>
        <dbReference type="ARBA" id="ARBA00022692"/>
    </source>
</evidence>
<evidence type="ECO:0000256" key="10">
    <source>
        <dbReference type="SAM" id="Phobius"/>
    </source>
</evidence>
<feature type="domain" description="Potassium channel" evidence="11">
    <location>
        <begin position="212"/>
        <end position="282"/>
    </location>
</feature>
<evidence type="ECO:0000256" key="9">
    <source>
        <dbReference type="SAM" id="MobiDB-lite"/>
    </source>
</evidence>
<evidence type="ECO:0000313" key="12">
    <source>
        <dbReference type="EMBL" id="KXS16289.1"/>
    </source>
</evidence>
<evidence type="ECO:0000256" key="7">
    <source>
        <dbReference type="ARBA" id="ARBA00023303"/>
    </source>
</evidence>
<name>A0A139AHW7_GONPJ</name>
<feature type="compositionally biased region" description="Polar residues" evidence="9">
    <location>
        <begin position="475"/>
        <end position="496"/>
    </location>
</feature>
<feature type="domain" description="Potassium channel" evidence="11">
    <location>
        <begin position="700"/>
        <end position="768"/>
    </location>
</feature>
<keyword evidence="13" id="KW-1185">Reference proteome</keyword>
<sequence>MRRLYPLITAVFVPIILLLTTESLASRGWLYRERPDASSGELDAIRAFSPALRPLTGLWREIKSEKSPDGSVHASDEDSPGSVVYFHPPFIRFLLCVATIASTIANAALFIRCLELWRVFMTWTLIVSEWVHVSSLSIVIAWFLAKVLPLPANTFFTQGFYSALAALILSAGIACLRTYDVLTRRTRWGGAHLKDRLGLSEVRMQLILIETILVGYIILAALIFGAVEGWEFDAAVYYCVVTFTTIGFGDIVPKSIFGQILVPVLGSAGIVIFAIVIWATREVFLESIAINLAGQFSVLLGATVDDVGGDYVESMRAPPHLLGFNRRKGPRYGQYGSLSPQKDVEGHNHTSFWGTPAIDASGLRQRRASTVAIKGPKAISPASNLKRLVTSNVAELADGSASDEGSPDIISERTPLLLKRADSRSSVISNISSFYEGATEFLGRLSPPPMPPSAAFFASSMAPPVMAYWKEPSVHSPSHSRQGSLSATTSPNTSPLSRPLEITIEEEDTSSVTEIETGSAPAVVMNFGGRYATDPEVSSEKNLEKRSATFSSRYSPDRSDTPGSTKASTKGVHFDVPEESPTKAMATTSSEPYITSPNGAATSTTNDFPIARARRAMSIDQGSLALGIDPLGFPKSPPARRNPRKIRLSRSRFLPEVTIVTDSDLPQKDIEELTRRALDRQILWAIVMFAIHLTGFGLLFSSMEGWRPDESWARGWIQGIYFCFVTLATIGYGDFVPKTVQSRTLVIAYIFLGAPNLTFLGSVLAERILNQWRVHVKSMEEIDRLYSNRKSRKQKKQNKQSGLSSSGSTIGTSKADPHTAEASSDSVRAPIGTAERSLAHPSPRRSNNKQFELPKVLIPTAPYEVPHGTLASPSVESPAERTPRAGDAGYWRAIDQVTGAEEGPSQSSPYERTGQHQHSSDGSEDEDDESGESDSDEGESVDREPHNHTRQTSESTTALRQKML</sequence>
<feature type="compositionally biased region" description="Polar residues" evidence="9">
    <location>
        <begin position="950"/>
        <end position="964"/>
    </location>
</feature>
<dbReference type="GO" id="GO:0005886">
    <property type="term" value="C:plasma membrane"/>
    <property type="evidence" value="ECO:0007669"/>
    <property type="project" value="TreeGrafter"/>
</dbReference>
<dbReference type="InterPro" id="IPR013099">
    <property type="entry name" value="K_chnl_dom"/>
</dbReference>
<proteinExistence type="inferred from homology"/>
<evidence type="ECO:0000256" key="1">
    <source>
        <dbReference type="ARBA" id="ARBA00004141"/>
    </source>
</evidence>
<dbReference type="PANTHER" id="PTHR11003:SF291">
    <property type="entry name" value="IP11374P"/>
    <property type="match status" value="1"/>
</dbReference>
<evidence type="ECO:0000256" key="2">
    <source>
        <dbReference type="ARBA" id="ARBA00022448"/>
    </source>
</evidence>
<evidence type="ECO:0000256" key="6">
    <source>
        <dbReference type="ARBA" id="ARBA00023136"/>
    </source>
</evidence>
<organism evidence="12 13">
    <name type="scientific">Gonapodya prolifera (strain JEL478)</name>
    <name type="common">Monoblepharis prolifera</name>
    <dbReference type="NCBI Taxonomy" id="1344416"/>
    <lineage>
        <taxon>Eukaryota</taxon>
        <taxon>Fungi</taxon>
        <taxon>Fungi incertae sedis</taxon>
        <taxon>Chytridiomycota</taxon>
        <taxon>Chytridiomycota incertae sedis</taxon>
        <taxon>Monoblepharidomycetes</taxon>
        <taxon>Monoblepharidales</taxon>
        <taxon>Gonapodyaceae</taxon>
        <taxon>Gonapodya</taxon>
    </lineage>
</organism>
<keyword evidence="6 10" id="KW-0472">Membrane</keyword>
<evidence type="ECO:0000256" key="4">
    <source>
        <dbReference type="ARBA" id="ARBA00022989"/>
    </source>
</evidence>
<evidence type="ECO:0000259" key="11">
    <source>
        <dbReference type="Pfam" id="PF07885"/>
    </source>
</evidence>
<gene>
    <name evidence="12" type="ORF">M427DRAFT_55721</name>
</gene>